<feature type="compositionally biased region" description="Basic and acidic residues" evidence="1">
    <location>
        <begin position="157"/>
        <end position="166"/>
    </location>
</feature>
<feature type="compositionally biased region" description="Basic and acidic residues" evidence="1">
    <location>
        <begin position="141"/>
        <end position="150"/>
    </location>
</feature>
<feature type="compositionally biased region" description="Basic and acidic residues" evidence="1">
    <location>
        <begin position="333"/>
        <end position="353"/>
    </location>
</feature>
<name>K0RNW9_THAOC</name>
<feature type="compositionally biased region" description="Basic residues" evidence="1">
    <location>
        <begin position="107"/>
        <end position="120"/>
    </location>
</feature>
<evidence type="ECO:0000313" key="3">
    <source>
        <dbReference type="Proteomes" id="UP000266841"/>
    </source>
</evidence>
<feature type="compositionally biased region" description="Low complexity" evidence="1">
    <location>
        <begin position="257"/>
        <end position="274"/>
    </location>
</feature>
<proteinExistence type="predicted"/>
<gene>
    <name evidence="2" type="ORF">THAOC_25618</name>
</gene>
<feature type="compositionally biased region" description="Basic residues" evidence="1">
    <location>
        <begin position="88"/>
        <end position="99"/>
    </location>
</feature>
<evidence type="ECO:0000256" key="1">
    <source>
        <dbReference type="SAM" id="MobiDB-lite"/>
    </source>
</evidence>
<feature type="compositionally biased region" description="Basic and acidic residues" evidence="1">
    <location>
        <begin position="309"/>
        <end position="320"/>
    </location>
</feature>
<organism evidence="2 3">
    <name type="scientific">Thalassiosira oceanica</name>
    <name type="common">Marine diatom</name>
    <dbReference type="NCBI Taxonomy" id="159749"/>
    <lineage>
        <taxon>Eukaryota</taxon>
        <taxon>Sar</taxon>
        <taxon>Stramenopiles</taxon>
        <taxon>Ochrophyta</taxon>
        <taxon>Bacillariophyta</taxon>
        <taxon>Coscinodiscophyceae</taxon>
        <taxon>Thalassiosirophycidae</taxon>
        <taxon>Thalassiosirales</taxon>
        <taxon>Thalassiosiraceae</taxon>
        <taxon>Thalassiosira</taxon>
    </lineage>
</organism>
<dbReference type="Proteomes" id="UP000266841">
    <property type="component" value="Unassembled WGS sequence"/>
</dbReference>
<feature type="region of interest" description="Disordered" evidence="1">
    <location>
        <begin position="69"/>
        <end position="120"/>
    </location>
</feature>
<reference evidence="2 3" key="1">
    <citation type="journal article" date="2012" name="Genome Biol.">
        <title>Genome and low-iron response of an oceanic diatom adapted to chronic iron limitation.</title>
        <authorList>
            <person name="Lommer M."/>
            <person name="Specht M."/>
            <person name="Roy A.S."/>
            <person name="Kraemer L."/>
            <person name="Andreson R."/>
            <person name="Gutowska M.A."/>
            <person name="Wolf J."/>
            <person name="Bergner S.V."/>
            <person name="Schilhabel M.B."/>
            <person name="Klostermeier U.C."/>
            <person name="Beiko R.G."/>
            <person name="Rosenstiel P."/>
            <person name="Hippler M."/>
            <person name="Laroche J."/>
        </authorList>
    </citation>
    <scope>NUCLEOTIDE SEQUENCE [LARGE SCALE GENOMIC DNA]</scope>
    <source>
        <strain evidence="2 3">CCMP1005</strain>
    </source>
</reference>
<accession>K0RNW9</accession>
<sequence>MSTQTCLVTNKDSDEITPRLPHLQQPRRRPRRLVDVLQIPQQVRYPLVLHAPRVDVLVVRRARQPGRQRALPGLVDERPASPSSAERPRRRQHRGRALRRPQYVPVHRPHDRVRHGRRPHGLGDRLLVAVVSLLPVVAAEQRPRRAEAPQRPHQAPRRQDLDRESQEGVALGPDARAEERRRRAVGHGAEGGGEPRLEPGVREQRQVQPVDGLPKALGGVRVEEEQGQQGRGRGGVRARRDDPRQRLGGRRRRHGPVVEVPRPAVLLPPDVPLLDQRRSAGDVQPGDVPVRPERPGERRTLAVLPQVGVDHHHGRDEPDRRRRARRYDGAVPPRREALQERARVGEPVRHVRVEVGVSPRRLRERPRREQAGRHPEPEEGPSLLPR</sequence>
<dbReference type="AlphaFoldDB" id="K0RNW9"/>
<feature type="compositionally biased region" description="Basic and acidic residues" evidence="1">
    <location>
        <begin position="366"/>
        <end position="377"/>
    </location>
</feature>
<feature type="region of interest" description="Disordered" evidence="1">
    <location>
        <begin position="141"/>
        <end position="386"/>
    </location>
</feature>
<feature type="compositionally biased region" description="Basic and acidic residues" evidence="1">
    <location>
        <begin position="193"/>
        <end position="205"/>
    </location>
</feature>
<dbReference type="EMBL" id="AGNL01035369">
    <property type="protein sequence ID" value="EJK54730.1"/>
    <property type="molecule type" value="Genomic_DNA"/>
</dbReference>
<feature type="compositionally biased region" description="Basic and acidic residues" evidence="1">
    <location>
        <begin position="290"/>
        <end position="300"/>
    </location>
</feature>
<evidence type="ECO:0000313" key="2">
    <source>
        <dbReference type="EMBL" id="EJK54730.1"/>
    </source>
</evidence>
<protein>
    <submittedName>
        <fullName evidence="2">Uncharacterized protein</fullName>
    </submittedName>
</protein>
<keyword evidence="3" id="KW-1185">Reference proteome</keyword>
<comment type="caution">
    <text evidence="2">The sequence shown here is derived from an EMBL/GenBank/DDBJ whole genome shotgun (WGS) entry which is preliminary data.</text>
</comment>